<dbReference type="Proteomes" id="UP000635142">
    <property type="component" value="Unassembled WGS sequence"/>
</dbReference>
<dbReference type="EMBL" id="JACTAG010000003">
    <property type="protein sequence ID" value="MBD3665921.1"/>
    <property type="molecule type" value="Genomic_DNA"/>
</dbReference>
<gene>
    <name evidence="2" type="ORF">H9Q16_18445</name>
</gene>
<keyword evidence="3" id="KW-1185">Reference proteome</keyword>
<dbReference type="RefSeq" id="WP_191076951.1">
    <property type="nucleotide sequence ID" value="NZ_JACTAG010000003.1"/>
</dbReference>
<reference evidence="2" key="1">
    <citation type="submission" date="2020-08" db="EMBL/GenBank/DDBJ databases">
        <title>Sulfitobacter aestuariivivens sp. nov., isolated from a tidal flat.</title>
        <authorList>
            <person name="Park S."/>
            <person name="Yoon J.-H."/>
        </authorList>
    </citation>
    <scope>NUCLEOTIDE SEQUENCE</scope>
    <source>
        <strain evidence="2">TSTF-M16</strain>
    </source>
</reference>
<accession>A0A927HGF5</accession>
<sequence>MSPDNDAKEALKQGEFKKSAEAAAATASSMAQDAAESAKATLAAKSTEAKDGLAGEMHDTAAALRRAAHEMRDGSPQGSTFSYLADGLADMADSVKDQDVSDVPGIVNNFARNNPMAFLGGAALLGFAATRFAKASEPSRDPVTPARATPAYPAQTAPMGVDYD</sequence>
<name>A0A927HGF5_9RHOB</name>
<evidence type="ECO:0008006" key="4">
    <source>
        <dbReference type="Google" id="ProtNLM"/>
    </source>
</evidence>
<feature type="region of interest" description="Disordered" evidence="1">
    <location>
        <begin position="135"/>
        <end position="164"/>
    </location>
</feature>
<organism evidence="2 3">
    <name type="scientific">Sulfitobacter aestuariivivens</name>
    <dbReference type="NCBI Taxonomy" id="2766981"/>
    <lineage>
        <taxon>Bacteria</taxon>
        <taxon>Pseudomonadati</taxon>
        <taxon>Pseudomonadota</taxon>
        <taxon>Alphaproteobacteria</taxon>
        <taxon>Rhodobacterales</taxon>
        <taxon>Roseobacteraceae</taxon>
        <taxon>Sulfitobacter</taxon>
    </lineage>
</organism>
<dbReference type="AlphaFoldDB" id="A0A927HGF5"/>
<protein>
    <recommendedName>
        <fullName evidence="4">DUF3618 domain-containing protein</fullName>
    </recommendedName>
</protein>
<evidence type="ECO:0000256" key="1">
    <source>
        <dbReference type="SAM" id="MobiDB-lite"/>
    </source>
</evidence>
<proteinExistence type="predicted"/>
<comment type="caution">
    <text evidence="2">The sequence shown here is derived from an EMBL/GenBank/DDBJ whole genome shotgun (WGS) entry which is preliminary data.</text>
</comment>
<evidence type="ECO:0000313" key="3">
    <source>
        <dbReference type="Proteomes" id="UP000635142"/>
    </source>
</evidence>
<evidence type="ECO:0000313" key="2">
    <source>
        <dbReference type="EMBL" id="MBD3665921.1"/>
    </source>
</evidence>